<reference evidence="1 2" key="1">
    <citation type="journal article" date="2022" name="Genome Biol. Evol.">
        <title>The Spruce Budworm Genome: Reconstructing the Evolutionary History of Antifreeze Proteins.</title>
        <authorList>
            <person name="Beliveau C."/>
            <person name="Gagne P."/>
            <person name="Picq S."/>
            <person name="Vernygora O."/>
            <person name="Keeling C.I."/>
            <person name="Pinkney K."/>
            <person name="Doucet D."/>
            <person name="Wen F."/>
            <person name="Johnston J.S."/>
            <person name="Maaroufi H."/>
            <person name="Boyle B."/>
            <person name="Laroche J."/>
            <person name="Dewar K."/>
            <person name="Juretic N."/>
            <person name="Blackburn G."/>
            <person name="Nisole A."/>
            <person name="Brunet B."/>
            <person name="Brandao M."/>
            <person name="Lumley L."/>
            <person name="Duan J."/>
            <person name="Quan G."/>
            <person name="Lucarotti C.J."/>
            <person name="Roe A.D."/>
            <person name="Sperling F.A.H."/>
            <person name="Levesque R.C."/>
            <person name="Cusson M."/>
        </authorList>
    </citation>
    <scope>NUCLEOTIDE SEQUENCE [LARGE SCALE GENOMIC DNA]</scope>
    <source>
        <strain evidence="1">Glfc:IPQL:Cfum</strain>
    </source>
</reference>
<organism evidence="1 2">
    <name type="scientific">Choristoneura fumiferana</name>
    <name type="common">Spruce budworm moth</name>
    <name type="synonym">Archips fumiferana</name>
    <dbReference type="NCBI Taxonomy" id="7141"/>
    <lineage>
        <taxon>Eukaryota</taxon>
        <taxon>Metazoa</taxon>
        <taxon>Ecdysozoa</taxon>
        <taxon>Arthropoda</taxon>
        <taxon>Hexapoda</taxon>
        <taxon>Insecta</taxon>
        <taxon>Pterygota</taxon>
        <taxon>Neoptera</taxon>
        <taxon>Endopterygota</taxon>
        <taxon>Lepidoptera</taxon>
        <taxon>Glossata</taxon>
        <taxon>Ditrysia</taxon>
        <taxon>Tortricoidea</taxon>
        <taxon>Tortricidae</taxon>
        <taxon>Tortricinae</taxon>
        <taxon>Choristoneura</taxon>
    </lineage>
</organism>
<name>A0ACC0KVU6_CHOFU</name>
<evidence type="ECO:0000313" key="1">
    <source>
        <dbReference type="EMBL" id="KAI8440297.1"/>
    </source>
</evidence>
<proteinExistence type="predicted"/>
<dbReference type="EMBL" id="CM046102">
    <property type="protein sequence ID" value="KAI8440297.1"/>
    <property type="molecule type" value="Genomic_DNA"/>
</dbReference>
<sequence length="971" mass="109678">MIDLWGWCLLAALLIPSDAQLLDGPIILAPNEIKLEKGQNYTIRCKGKRPLQFKQQEMAEENFSSFSKTLRNVAPSDDEYEFEIALDIYNVDQFAVGYFACFDDQVDKSEVLTNLLKEPTNTEHISYTYVFVNDPNNLIAPMREFLSAIPGSKIVIECKPTYPDIKVHLTLVLDMDSPDKPTIDAKNTYFLRDETILLNCTVNYKPNTAISLEWSIPQTPFLKLTNGSESDITTGQGEFSFLFNLKAYPPATYRFYKDDNTTITHGLKYKITKTGKGNPKLTVEHLNIHDTGKYTIEASNANGTKTLTYNLKVYDIPRIQFDIPKDRKLVGTIVTLRCVVTGYPIPKVVWSFIDDDTNELSKHTGEDQELKYKVISTLKMSVNRSGTIRCGASNTINSSFVSQIFRVNEIADGFGVPDGEYIDGEKHKWVYENQDVNIKCFASKYSFSSVNWLLGSDYSELPYNMVPYPPNIKVPVLDTETKEVMYGQPTELLCVADSVPPPEITWFKNGEQLKDNITVLESNHTTVNSTYTFKKEDDGTTADEYECIAKSRDTRFHSGVESRKTYIVNITYLTAFGVLMLALIILVVYLTWKIRKERQFRKDLAAAGLLYFKEGATKSLNPELGIDEQAELLPYDDKFEFPAEKLTLGELIVIVEYCKFGNIHNYMQRHREVFIDQLTDNKEKNQGNINRGFSCSSGNSGMDSDCLSSNQTQETDHTFLNTAASNRSGRTGNYLIPHQFHRKWTILHGDLAARNILLAEDNVVKICDFGLARSIYKNDEYQKKENNADRTGEDYLVRVCAPDYNNQVTPSPHHYANDANGFFFGVNPNPSTIPLQHDDEGYLAMTPAPNSTIFSPRLGPAFDFDPRNLNPRVSAASQGSELTPMLTLNHLSARSGSESDQEGNASPYLNMYPRIDEETDEVFEKEMKNNIKNSQNNAVTNPTYISFPSLDKKSPIIANNYVNLNGNGLVK</sequence>
<accession>A0ACC0KVU6</accession>
<evidence type="ECO:0000313" key="2">
    <source>
        <dbReference type="Proteomes" id="UP001064048"/>
    </source>
</evidence>
<protein>
    <submittedName>
        <fullName evidence="1">Uncharacterized protein</fullName>
    </submittedName>
</protein>
<gene>
    <name evidence="1" type="ORF">MSG28_001648</name>
</gene>
<comment type="caution">
    <text evidence="1">The sequence shown here is derived from an EMBL/GenBank/DDBJ whole genome shotgun (WGS) entry which is preliminary data.</text>
</comment>
<dbReference type="Proteomes" id="UP001064048">
    <property type="component" value="Chromosome 2"/>
</dbReference>
<keyword evidence="2" id="KW-1185">Reference proteome</keyword>